<dbReference type="EMBL" id="JAQAGZ010000001">
    <property type="protein sequence ID" value="MCZ8511023.1"/>
    <property type="molecule type" value="Genomic_DNA"/>
</dbReference>
<evidence type="ECO:0000313" key="2">
    <source>
        <dbReference type="EMBL" id="MCZ8511023.1"/>
    </source>
</evidence>
<gene>
    <name evidence="2" type="ORF">O9H85_00945</name>
</gene>
<dbReference type="RefSeq" id="WP_269879395.1">
    <property type="nucleotide sequence ID" value="NZ_JAQAGZ010000001.1"/>
</dbReference>
<feature type="coiled-coil region" evidence="1">
    <location>
        <begin position="34"/>
        <end position="68"/>
    </location>
</feature>
<organism evidence="2 3">
    <name type="scientific">Paenibacillus gyeongsangnamensis</name>
    <dbReference type="NCBI Taxonomy" id="3388067"/>
    <lineage>
        <taxon>Bacteria</taxon>
        <taxon>Bacillati</taxon>
        <taxon>Bacillota</taxon>
        <taxon>Bacilli</taxon>
        <taxon>Bacillales</taxon>
        <taxon>Paenibacillaceae</taxon>
        <taxon>Paenibacillus</taxon>
    </lineage>
</organism>
<comment type="caution">
    <text evidence="2">The sequence shown here is derived from an EMBL/GenBank/DDBJ whole genome shotgun (WGS) entry which is preliminary data.</text>
</comment>
<protein>
    <submittedName>
        <fullName evidence="2">Uncharacterized protein</fullName>
    </submittedName>
</protein>
<sequence>MQNNPSYEQFLQEQQAMRMQQSMQAQQALHASGASTYSQQLRDTRQQLLQVQENLQQAQAQVQVQLDAQIRRLLEIEQRLGKSIQYLDNVIQQSQSQGYPLA</sequence>
<evidence type="ECO:0000313" key="3">
    <source>
        <dbReference type="Proteomes" id="UP001527882"/>
    </source>
</evidence>
<name>A0ABT4Q2A9_9BACL</name>
<proteinExistence type="predicted"/>
<accession>A0ABT4Q2A9</accession>
<reference evidence="2 3" key="1">
    <citation type="submission" date="2022-12" db="EMBL/GenBank/DDBJ databases">
        <title>Draft genome sequence of Paenibacillus sp. dW9.</title>
        <authorList>
            <person name="Choi E.-W."/>
            <person name="Kim D.-U."/>
        </authorList>
    </citation>
    <scope>NUCLEOTIDE SEQUENCE [LARGE SCALE GENOMIC DNA]</scope>
    <source>
        <strain evidence="3">dW9</strain>
    </source>
</reference>
<keyword evidence="1" id="KW-0175">Coiled coil</keyword>
<dbReference type="Proteomes" id="UP001527882">
    <property type="component" value="Unassembled WGS sequence"/>
</dbReference>
<evidence type="ECO:0000256" key="1">
    <source>
        <dbReference type="SAM" id="Coils"/>
    </source>
</evidence>
<keyword evidence="3" id="KW-1185">Reference proteome</keyword>